<sequence>MTHRTNDNGVVVIGIDFGTTFTGVAYSYIRLDDRGLGDTDPEPVTLWPVSADEAPNFDSPKVPSQIAYQGENIIWGQLALDEQEPIRWFKLLLLDEKHLQPHLRNSDHLRQARKLIDQSGRDVVTVISDYLSQLWKHVLEVIARARGQRFLSANPLHVVVTVPAIWQDIPIQRMERALDKAGILSKRPGCPDTTHTFISEPEAAALASIHGHRRYDALEIGQTFVIADLGGGTVDLISFKVKSTRPELILEEAVEGEGGLCGATFLDQAFLVCLQKKIRRKKLQEKNLKSWQQMHELERKRITDALWERGIKRKYYNGQPEQRIDLGAQGNRRPYVVLDADDLDNIFNSVYNNISNLIHGQVQAILKKTGNLPEFIIMNGGFGRCEYIYRKLLEKYESHIEILLEANTKPWTAIARGAVLSGAAHVKNRVHIQSHISRFSYGWVKKEEFDHRVHDIEDHDTDELTGYSIARDQMEWIILRGDSVKTLSTQVYEYERYFEVDEVGFVSFSEPIYRSRLKCPPKRLAENEAQEGSLSKNIEAAEFRKHVIIDMKTPVPVEQLPRRGDAEHPHRLLIYRVEVNISGASLIIKATAGGRNIGEKTIYGLAEH</sequence>
<keyword evidence="2" id="KW-1185">Reference proteome</keyword>
<dbReference type="Proteomes" id="UP001143856">
    <property type="component" value="Unassembled WGS sequence"/>
</dbReference>
<evidence type="ECO:0000313" key="1">
    <source>
        <dbReference type="EMBL" id="KAJ2988293.1"/>
    </source>
</evidence>
<proteinExistence type="predicted"/>
<name>A0ACC1P841_9PEZI</name>
<evidence type="ECO:0000313" key="2">
    <source>
        <dbReference type="Proteomes" id="UP001143856"/>
    </source>
</evidence>
<comment type="caution">
    <text evidence="1">The sequence shown here is derived from an EMBL/GenBank/DDBJ whole genome shotgun (WGS) entry which is preliminary data.</text>
</comment>
<organism evidence="1 2">
    <name type="scientific">Xylaria curta</name>
    <dbReference type="NCBI Taxonomy" id="42375"/>
    <lineage>
        <taxon>Eukaryota</taxon>
        <taxon>Fungi</taxon>
        <taxon>Dikarya</taxon>
        <taxon>Ascomycota</taxon>
        <taxon>Pezizomycotina</taxon>
        <taxon>Sordariomycetes</taxon>
        <taxon>Xylariomycetidae</taxon>
        <taxon>Xylariales</taxon>
        <taxon>Xylariaceae</taxon>
        <taxon>Xylaria</taxon>
    </lineage>
</organism>
<dbReference type="EMBL" id="JAPDGR010000668">
    <property type="protein sequence ID" value="KAJ2988293.1"/>
    <property type="molecule type" value="Genomic_DNA"/>
</dbReference>
<accession>A0ACC1P841</accession>
<protein>
    <submittedName>
        <fullName evidence="1">Uncharacterized protein</fullName>
    </submittedName>
</protein>
<reference evidence="1" key="1">
    <citation type="submission" date="2022-10" db="EMBL/GenBank/DDBJ databases">
        <title>Genome Sequence of Xylaria curta.</title>
        <authorList>
            <person name="Buettner E."/>
        </authorList>
    </citation>
    <scope>NUCLEOTIDE SEQUENCE</scope>
    <source>
        <strain evidence="1">Babe10</strain>
    </source>
</reference>
<gene>
    <name evidence="1" type="ORF">NUW58_g4053</name>
</gene>